<keyword evidence="3" id="KW-1185">Reference proteome</keyword>
<dbReference type="Pfam" id="PF00407">
    <property type="entry name" value="Bet_v_1"/>
    <property type="match status" value="1"/>
</dbReference>
<accession>A0AAV1CKP9</accession>
<sequence length="153" mass="16497">MASLIGKLVTKTKVKSSPNAIYDIYAHKPYELISVAPDVFQSLDLLDGLWGVFGCVFSLTYVDGGKIRTMNVKVAAIDDANKTVTYMIIAGDLLSLYTTLSATVQVGTDPDGMMNFVTWTLDYVKLLPTSPDPISLMNLAITGVEGIDAKLAN</sequence>
<proteinExistence type="predicted"/>
<protein>
    <submittedName>
        <fullName evidence="2">OLC1v1032067C1</fullName>
    </submittedName>
</protein>
<evidence type="ECO:0000313" key="3">
    <source>
        <dbReference type="Proteomes" id="UP001161247"/>
    </source>
</evidence>
<dbReference type="InterPro" id="IPR051761">
    <property type="entry name" value="MLP-like_ligand-binding"/>
</dbReference>
<name>A0AAV1CKP9_OLDCO</name>
<dbReference type="SMART" id="SM01037">
    <property type="entry name" value="Bet_v_1"/>
    <property type="match status" value="1"/>
</dbReference>
<feature type="domain" description="Bet v I/Major latex protein" evidence="1">
    <location>
        <begin position="3"/>
        <end position="153"/>
    </location>
</feature>
<evidence type="ECO:0000313" key="2">
    <source>
        <dbReference type="EMBL" id="CAI9096007.1"/>
    </source>
</evidence>
<gene>
    <name evidence="2" type="ORF">OLC1_LOCUS6859</name>
</gene>
<dbReference type="EMBL" id="OX459119">
    <property type="protein sequence ID" value="CAI9096007.1"/>
    <property type="molecule type" value="Genomic_DNA"/>
</dbReference>
<dbReference type="PANTHER" id="PTHR31907">
    <property type="entry name" value="MLP-LIKE PROTEIN 423"/>
    <property type="match status" value="1"/>
</dbReference>
<organism evidence="2 3">
    <name type="scientific">Oldenlandia corymbosa var. corymbosa</name>
    <dbReference type="NCBI Taxonomy" id="529605"/>
    <lineage>
        <taxon>Eukaryota</taxon>
        <taxon>Viridiplantae</taxon>
        <taxon>Streptophyta</taxon>
        <taxon>Embryophyta</taxon>
        <taxon>Tracheophyta</taxon>
        <taxon>Spermatophyta</taxon>
        <taxon>Magnoliopsida</taxon>
        <taxon>eudicotyledons</taxon>
        <taxon>Gunneridae</taxon>
        <taxon>Pentapetalae</taxon>
        <taxon>asterids</taxon>
        <taxon>lamiids</taxon>
        <taxon>Gentianales</taxon>
        <taxon>Rubiaceae</taxon>
        <taxon>Rubioideae</taxon>
        <taxon>Spermacoceae</taxon>
        <taxon>Hedyotis-Oldenlandia complex</taxon>
        <taxon>Oldenlandia</taxon>
    </lineage>
</organism>
<dbReference type="GO" id="GO:0006952">
    <property type="term" value="P:defense response"/>
    <property type="evidence" value="ECO:0007669"/>
    <property type="project" value="InterPro"/>
</dbReference>
<dbReference type="InterPro" id="IPR023393">
    <property type="entry name" value="START-like_dom_sf"/>
</dbReference>
<dbReference type="Gene3D" id="3.30.530.20">
    <property type="match status" value="1"/>
</dbReference>
<dbReference type="Proteomes" id="UP001161247">
    <property type="component" value="Chromosome 2"/>
</dbReference>
<dbReference type="SUPFAM" id="SSF55961">
    <property type="entry name" value="Bet v1-like"/>
    <property type="match status" value="1"/>
</dbReference>
<dbReference type="InterPro" id="IPR000916">
    <property type="entry name" value="Bet_v_I/MLP"/>
</dbReference>
<reference evidence="2" key="1">
    <citation type="submission" date="2023-03" db="EMBL/GenBank/DDBJ databases">
        <authorList>
            <person name="Julca I."/>
        </authorList>
    </citation>
    <scope>NUCLEOTIDE SEQUENCE</scope>
</reference>
<dbReference type="AlphaFoldDB" id="A0AAV1CKP9"/>
<evidence type="ECO:0000259" key="1">
    <source>
        <dbReference type="SMART" id="SM01037"/>
    </source>
</evidence>